<name>A0A7W3PCL6_9MICO</name>
<gene>
    <name evidence="10" type="ORF">FHX71_000987</name>
</gene>
<feature type="domain" description="POTRA" evidence="9">
    <location>
        <begin position="178"/>
        <end position="242"/>
    </location>
</feature>
<dbReference type="RefSeq" id="WP_182614679.1">
    <property type="nucleotide sequence ID" value="NZ_BAAATF010000002.1"/>
</dbReference>
<reference evidence="10 11" key="1">
    <citation type="submission" date="2020-07" db="EMBL/GenBank/DDBJ databases">
        <title>Sequencing the genomes of 1000 actinobacteria strains.</title>
        <authorList>
            <person name="Klenk H.-P."/>
        </authorList>
    </citation>
    <scope>NUCLEOTIDE SEQUENCE [LARGE SCALE GENOMIC DNA]</scope>
    <source>
        <strain evidence="10 11">DSM 44121</strain>
    </source>
</reference>
<evidence type="ECO:0000259" key="9">
    <source>
        <dbReference type="Pfam" id="PF08478"/>
    </source>
</evidence>
<dbReference type="InterPro" id="IPR050487">
    <property type="entry name" value="FtsQ_DivIB"/>
</dbReference>
<dbReference type="PANTHER" id="PTHR37820">
    <property type="entry name" value="CELL DIVISION PROTEIN DIVIB"/>
    <property type="match status" value="1"/>
</dbReference>
<feature type="region of interest" description="Disordered" evidence="6">
    <location>
        <begin position="1"/>
        <end position="126"/>
    </location>
</feature>
<feature type="compositionally biased region" description="Low complexity" evidence="6">
    <location>
        <begin position="69"/>
        <end position="85"/>
    </location>
</feature>
<dbReference type="AlphaFoldDB" id="A0A7W3PCL6"/>
<evidence type="ECO:0000256" key="6">
    <source>
        <dbReference type="SAM" id="MobiDB-lite"/>
    </source>
</evidence>
<keyword evidence="5" id="KW-0131">Cell cycle</keyword>
<keyword evidence="2 10" id="KW-0132">Cell division</keyword>
<proteinExistence type="predicted"/>
<dbReference type="GO" id="GO:0051301">
    <property type="term" value="P:cell division"/>
    <property type="evidence" value="ECO:0007669"/>
    <property type="project" value="UniProtKB-KW"/>
</dbReference>
<feature type="domain" description="Cell division protein FtsQ/DivIB C-terminal" evidence="8">
    <location>
        <begin position="255"/>
        <end position="355"/>
    </location>
</feature>
<accession>A0A7W3PCL6</accession>
<dbReference type="Gene3D" id="3.10.20.310">
    <property type="entry name" value="membrane protein fhac"/>
    <property type="match status" value="1"/>
</dbReference>
<dbReference type="InterPro" id="IPR013685">
    <property type="entry name" value="POTRA_FtsQ_type"/>
</dbReference>
<evidence type="ECO:0000259" key="8">
    <source>
        <dbReference type="Pfam" id="PF03799"/>
    </source>
</evidence>
<evidence type="ECO:0000313" key="10">
    <source>
        <dbReference type="EMBL" id="MBA8807045.1"/>
    </source>
</evidence>
<evidence type="ECO:0000256" key="2">
    <source>
        <dbReference type="ARBA" id="ARBA00022618"/>
    </source>
</evidence>
<dbReference type="Pfam" id="PF03799">
    <property type="entry name" value="FtsQ_DivIB_C"/>
    <property type="match status" value="1"/>
</dbReference>
<protein>
    <submittedName>
        <fullName evidence="10">Cell division protein FtsQ</fullName>
    </submittedName>
</protein>
<evidence type="ECO:0000256" key="4">
    <source>
        <dbReference type="ARBA" id="ARBA00022989"/>
    </source>
</evidence>
<dbReference type="InterPro" id="IPR005548">
    <property type="entry name" value="Cell_div_FtsQ/DivIB_C"/>
</dbReference>
<evidence type="ECO:0000313" key="11">
    <source>
        <dbReference type="Proteomes" id="UP000540568"/>
    </source>
</evidence>
<dbReference type="GO" id="GO:0005886">
    <property type="term" value="C:plasma membrane"/>
    <property type="evidence" value="ECO:0007669"/>
    <property type="project" value="TreeGrafter"/>
</dbReference>
<organism evidence="10 11">
    <name type="scientific">Promicromonospora sukumoe</name>
    <dbReference type="NCBI Taxonomy" id="88382"/>
    <lineage>
        <taxon>Bacteria</taxon>
        <taxon>Bacillati</taxon>
        <taxon>Actinomycetota</taxon>
        <taxon>Actinomycetes</taxon>
        <taxon>Micrococcales</taxon>
        <taxon>Promicromonosporaceae</taxon>
        <taxon>Promicromonospora</taxon>
    </lineage>
</organism>
<evidence type="ECO:0000256" key="5">
    <source>
        <dbReference type="ARBA" id="ARBA00023306"/>
    </source>
</evidence>
<keyword evidence="4 7" id="KW-1133">Transmembrane helix</keyword>
<sequence length="372" mass="39011">MRPPARPRAAGTARPRPEDQGAAAPDQDEQTLDRRDRTPRGAAPRRRVPAPSDPARPGTGGVRSVQGRPAQGSQGRPSSSGPSAPGRERAAQQRPAGQRPAEQRPAAGRPGPGTGTAPSSGGRGGVVSDQLADRLAERIAMARYRVWRRIGWTVLSVAVAAGLVWAAFFSPLFSLDPEQVRVTGQGTTVDVGEVRDAVTDEAGIPLPRLDTVGLREEILAMNAVKNVRITRAWPDGLRVELTSREPVVAVPQPGGVHALMDAEGVRVATVEEVPDGLPSIVTSLSDPGAGRRALDAALSVLGALPPRLAADIRTVSAATQDDVRTTLTDGRVIRWGNGAEVPLKTKVAQTLLKAEPTATTVDVSSPELPVTH</sequence>
<keyword evidence="11" id="KW-1185">Reference proteome</keyword>
<dbReference type="Proteomes" id="UP000540568">
    <property type="component" value="Unassembled WGS sequence"/>
</dbReference>
<evidence type="ECO:0000256" key="3">
    <source>
        <dbReference type="ARBA" id="ARBA00022692"/>
    </source>
</evidence>
<keyword evidence="1" id="KW-1003">Cell membrane</keyword>
<keyword evidence="3 7" id="KW-0812">Transmembrane</keyword>
<dbReference type="PANTHER" id="PTHR37820:SF1">
    <property type="entry name" value="CELL DIVISION PROTEIN FTSQ"/>
    <property type="match status" value="1"/>
</dbReference>
<keyword evidence="7" id="KW-0472">Membrane</keyword>
<evidence type="ECO:0000256" key="7">
    <source>
        <dbReference type="SAM" id="Phobius"/>
    </source>
</evidence>
<dbReference type="Pfam" id="PF08478">
    <property type="entry name" value="POTRA_1"/>
    <property type="match status" value="1"/>
</dbReference>
<dbReference type="EMBL" id="JACGWV010000001">
    <property type="protein sequence ID" value="MBA8807045.1"/>
    <property type="molecule type" value="Genomic_DNA"/>
</dbReference>
<comment type="caution">
    <text evidence="10">The sequence shown here is derived from an EMBL/GenBank/DDBJ whole genome shotgun (WGS) entry which is preliminary data.</text>
</comment>
<evidence type="ECO:0000256" key="1">
    <source>
        <dbReference type="ARBA" id="ARBA00022475"/>
    </source>
</evidence>
<feature type="compositionally biased region" description="Low complexity" evidence="6">
    <location>
        <begin position="92"/>
        <end position="120"/>
    </location>
</feature>
<feature type="transmembrane region" description="Helical" evidence="7">
    <location>
        <begin position="150"/>
        <end position="173"/>
    </location>
</feature>